<name>A0A521DJC7_9SPHI</name>
<accession>A0A521DJC7</accession>
<keyword evidence="2" id="KW-1185">Reference proteome</keyword>
<dbReference type="OrthoDB" id="797310at2"/>
<reference evidence="1 2" key="1">
    <citation type="submission" date="2017-05" db="EMBL/GenBank/DDBJ databases">
        <authorList>
            <person name="Varghese N."/>
            <person name="Submissions S."/>
        </authorList>
    </citation>
    <scope>NUCLEOTIDE SEQUENCE [LARGE SCALE GENOMIC DNA]</scope>
    <source>
        <strain evidence="1 2">DSM 21342</strain>
    </source>
</reference>
<protein>
    <submittedName>
        <fullName evidence="1">Uncharacterized protein</fullName>
    </submittedName>
</protein>
<organism evidence="1 2">
    <name type="scientific">Solitalea koreensis</name>
    <dbReference type="NCBI Taxonomy" id="543615"/>
    <lineage>
        <taxon>Bacteria</taxon>
        <taxon>Pseudomonadati</taxon>
        <taxon>Bacteroidota</taxon>
        <taxon>Sphingobacteriia</taxon>
        <taxon>Sphingobacteriales</taxon>
        <taxon>Sphingobacteriaceae</taxon>
        <taxon>Solitalea</taxon>
    </lineage>
</organism>
<dbReference type="AlphaFoldDB" id="A0A521DJC7"/>
<dbReference type="EMBL" id="FXSZ01000007">
    <property type="protein sequence ID" value="SMO71708.1"/>
    <property type="molecule type" value="Genomic_DNA"/>
</dbReference>
<proteinExistence type="predicted"/>
<sequence>MILLCQNELGEIFNDSSKACLQLVLNGKKTSLRICEFLLLRQRLNDTDWKGILLDTDPKDDFHRIGLSIKSKAVVFELHNALRLRDLTNTAYFYFSLKDMLSRSGVTMQHDLTIPSEEELVNC</sequence>
<evidence type="ECO:0000313" key="2">
    <source>
        <dbReference type="Proteomes" id="UP000315971"/>
    </source>
</evidence>
<gene>
    <name evidence="1" type="ORF">SAMN06265350_10743</name>
</gene>
<dbReference type="Proteomes" id="UP000315971">
    <property type="component" value="Unassembled WGS sequence"/>
</dbReference>
<evidence type="ECO:0000313" key="1">
    <source>
        <dbReference type="EMBL" id="SMO71708.1"/>
    </source>
</evidence>
<dbReference type="RefSeq" id="WP_142604235.1">
    <property type="nucleotide sequence ID" value="NZ_FXSZ01000007.1"/>
</dbReference>